<sequence>MIYLRKRRSIKKIAEEAKKAYDEGSTSKGKHESGGKKKLFKGGPKRPPQSGYGLFSSEKLSELTHVDSKHRMTEIAKSWKSMSTAEKDQYAESVQEMMTI</sequence>
<dbReference type="AlphaFoldDB" id="A0A4Y2I268"/>
<dbReference type="GO" id="GO:0005634">
    <property type="term" value="C:nucleus"/>
    <property type="evidence" value="ECO:0007669"/>
    <property type="project" value="UniProtKB-SubCell"/>
</dbReference>
<feature type="region of interest" description="Disordered" evidence="5">
    <location>
        <begin position="17"/>
        <end position="56"/>
    </location>
</feature>
<evidence type="ECO:0000256" key="5">
    <source>
        <dbReference type="SAM" id="MobiDB-lite"/>
    </source>
</evidence>
<evidence type="ECO:0000256" key="3">
    <source>
        <dbReference type="ARBA" id="ARBA00023242"/>
    </source>
</evidence>
<reference evidence="7 8" key="1">
    <citation type="journal article" date="2019" name="Sci. Rep.">
        <title>Orb-weaving spider Araneus ventricosus genome elucidates the spidroin gene catalogue.</title>
        <authorList>
            <person name="Kono N."/>
            <person name="Nakamura H."/>
            <person name="Ohtoshi R."/>
            <person name="Moran D.A.P."/>
            <person name="Shinohara A."/>
            <person name="Yoshida Y."/>
            <person name="Fujiwara M."/>
            <person name="Mori M."/>
            <person name="Tomita M."/>
            <person name="Arakawa K."/>
        </authorList>
    </citation>
    <scope>NUCLEOTIDE SEQUENCE [LARGE SCALE GENOMIC DNA]</scope>
</reference>
<dbReference type="InterPro" id="IPR036910">
    <property type="entry name" value="HMG_box_dom_sf"/>
</dbReference>
<organism evidence="7 8">
    <name type="scientific">Araneus ventricosus</name>
    <name type="common">Orbweaver spider</name>
    <name type="synonym">Epeira ventricosa</name>
    <dbReference type="NCBI Taxonomy" id="182803"/>
    <lineage>
        <taxon>Eukaryota</taxon>
        <taxon>Metazoa</taxon>
        <taxon>Ecdysozoa</taxon>
        <taxon>Arthropoda</taxon>
        <taxon>Chelicerata</taxon>
        <taxon>Arachnida</taxon>
        <taxon>Araneae</taxon>
        <taxon>Araneomorphae</taxon>
        <taxon>Entelegynae</taxon>
        <taxon>Araneoidea</taxon>
        <taxon>Araneidae</taxon>
        <taxon>Araneus</taxon>
    </lineage>
</organism>
<accession>A0A4Y2I268</accession>
<dbReference type="EMBL" id="BGPR01105027">
    <property type="protein sequence ID" value="GBM71763.1"/>
    <property type="molecule type" value="Genomic_DNA"/>
</dbReference>
<dbReference type="InterPro" id="IPR009071">
    <property type="entry name" value="HMG_box_dom"/>
</dbReference>
<evidence type="ECO:0000313" key="8">
    <source>
        <dbReference type="Proteomes" id="UP000499080"/>
    </source>
</evidence>
<dbReference type="InterPro" id="IPR051762">
    <property type="entry name" value="UBF1"/>
</dbReference>
<protein>
    <recommendedName>
        <fullName evidence="6">HMG box domain-containing protein</fullName>
    </recommendedName>
</protein>
<feature type="DNA-binding region" description="HMG box" evidence="4">
    <location>
        <begin position="45"/>
        <end position="100"/>
    </location>
</feature>
<keyword evidence="2 4" id="KW-0238">DNA-binding</keyword>
<dbReference type="SUPFAM" id="SSF47095">
    <property type="entry name" value="HMG-box"/>
    <property type="match status" value="1"/>
</dbReference>
<dbReference type="Gene3D" id="1.10.30.10">
    <property type="entry name" value="High mobility group box domain"/>
    <property type="match status" value="1"/>
</dbReference>
<evidence type="ECO:0000256" key="1">
    <source>
        <dbReference type="ARBA" id="ARBA00004123"/>
    </source>
</evidence>
<dbReference type="Proteomes" id="UP000499080">
    <property type="component" value="Unassembled WGS sequence"/>
</dbReference>
<dbReference type="GO" id="GO:0003677">
    <property type="term" value="F:DNA binding"/>
    <property type="evidence" value="ECO:0007669"/>
    <property type="project" value="UniProtKB-UniRule"/>
</dbReference>
<comment type="subcellular location">
    <subcellularLocation>
        <location evidence="1">Nucleus</location>
    </subcellularLocation>
</comment>
<keyword evidence="8" id="KW-1185">Reference proteome</keyword>
<dbReference type="PROSITE" id="PS50118">
    <property type="entry name" value="HMG_BOX_2"/>
    <property type="match status" value="1"/>
</dbReference>
<dbReference type="PANTHER" id="PTHR46318">
    <property type="entry name" value="UPSTREAM BINDING TRANSCRIPTION FACTOR"/>
    <property type="match status" value="1"/>
</dbReference>
<proteinExistence type="predicted"/>
<evidence type="ECO:0000259" key="6">
    <source>
        <dbReference type="PROSITE" id="PS50118"/>
    </source>
</evidence>
<feature type="domain" description="HMG box" evidence="6">
    <location>
        <begin position="45"/>
        <end position="100"/>
    </location>
</feature>
<dbReference type="PANTHER" id="PTHR46318:SF3">
    <property type="entry name" value="UPSTREAM BINDING TRANSCRIPTION FACTOR"/>
    <property type="match status" value="1"/>
</dbReference>
<name>A0A4Y2I268_ARAVE</name>
<evidence type="ECO:0000256" key="4">
    <source>
        <dbReference type="PROSITE-ProRule" id="PRU00267"/>
    </source>
</evidence>
<evidence type="ECO:0000256" key="2">
    <source>
        <dbReference type="ARBA" id="ARBA00023125"/>
    </source>
</evidence>
<gene>
    <name evidence="7" type="ORF">AVEN_224725_1</name>
</gene>
<comment type="caution">
    <text evidence="7">The sequence shown here is derived from an EMBL/GenBank/DDBJ whole genome shotgun (WGS) entry which is preliminary data.</text>
</comment>
<keyword evidence="3 4" id="KW-0539">Nucleus</keyword>
<evidence type="ECO:0000313" key="7">
    <source>
        <dbReference type="EMBL" id="GBM71763.1"/>
    </source>
</evidence>